<organism evidence="3 4">
    <name type="scientific">Huso huso</name>
    <name type="common">Beluga</name>
    <name type="synonym">Acipenser huso</name>
    <dbReference type="NCBI Taxonomy" id="61971"/>
    <lineage>
        <taxon>Eukaryota</taxon>
        <taxon>Metazoa</taxon>
        <taxon>Chordata</taxon>
        <taxon>Craniata</taxon>
        <taxon>Vertebrata</taxon>
        <taxon>Euteleostomi</taxon>
        <taxon>Actinopterygii</taxon>
        <taxon>Chondrostei</taxon>
        <taxon>Acipenseriformes</taxon>
        <taxon>Acipenseridae</taxon>
        <taxon>Huso</taxon>
    </lineage>
</organism>
<evidence type="ECO:0000313" key="3">
    <source>
        <dbReference type="EMBL" id="KAK6477776.1"/>
    </source>
</evidence>
<evidence type="ECO:0000313" key="4">
    <source>
        <dbReference type="Proteomes" id="UP001369086"/>
    </source>
</evidence>
<feature type="region of interest" description="Disordered" evidence="1">
    <location>
        <begin position="1"/>
        <end position="74"/>
    </location>
</feature>
<dbReference type="InterPro" id="IPR052675">
    <property type="entry name" value="ZnF_transloc-Spindlin_int"/>
</dbReference>
<feature type="compositionally biased region" description="Polar residues" evidence="1">
    <location>
        <begin position="952"/>
        <end position="963"/>
    </location>
</feature>
<dbReference type="EMBL" id="JAHFZB010000020">
    <property type="protein sequence ID" value="KAK6477776.1"/>
    <property type="molecule type" value="Genomic_DNA"/>
</dbReference>
<feature type="compositionally biased region" description="Basic and acidic residues" evidence="1">
    <location>
        <begin position="36"/>
        <end position="66"/>
    </location>
</feature>
<evidence type="ECO:0000256" key="1">
    <source>
        <dbReference type="SAM" id="MobiDB-lite"/>
    </source>
</evidence>
<dbReference type="PANTHER" id="PTHR34589">
    <property type="entry name" value="SIMILAR TO RIKEN CDNA 2700081O15"/>
    <property type="match status" value="1"/>
</dbReference>
<feature type="region of interest" description="Disordered" evidence="1">
    <location>
        <begin position="608"/>
        <end position="653"/>
    </location>
</feature>
<protein>
    <recommendedName>
        <fullName evidence="2">SPIN-DOC-like zinc-finger domain-containing protein</fullName>
    </recommendedName>
</protein>
<feature type="region of interest" description="Disordered" evidence="1">
    <location>
        <begin position="1464"/>
        <end position="1492"/>
    </location>
</feature>
<feature type="region of interest" description="Disordered" evidence="1">
    <location>
        <begin position="1200"/>
        <end position="1238"/>
    </location>
</feature>
<feature type="region of interest" description="Disordered" evidence="1">
    <location>
        <begin position="1550"/>
        <end position="1571"/>
    </location>
</feature>
<comment type="caution">
    <text evidence="3">The sequence shown here is derived from an EMBL/GenBank/DDBJ whole genome shotgun (WGS) entry which is preliminary data.</text>
</comment>
<dbReference type="Proteomes" id="UP001369086">
    <property type="component" value="Unassembled WGS sequence"/>
</dbReference>
<feature type="compositionally biased region" description="Polar residues" evidence="1">
    <location>
        <begin position="680"/>
        <end position="689"/>
    </location>
</feature>
<dbReference type="Pfam" id="PF18658">
    <property type="entry name" value="zf-C2H2_12"/>
    <property type="match status" value="1"/>
</dbReference>
<feature type="compositionally biased region" description="Polar residues" evidence="1">
    <location>
        <begin position="615"/>
        <end position="625"/>
    </location>
</feature>
<feature type="compositionally biased region" description="Polar residues" evidence="1">
    <location>
        <begin position="368"/>
        <end position="384"/>
    </location>
</feature>
<feature type="domain" description="SPIN-DOC-like zinc-finger" evidence="2">
    <location>
        <begin position="1574"/>
        <end position="1635"/>
    </location>
</feature>
<dbReference type="PANTHER" id="PTHR34589:SF2">
    <property type="entry name" value="ZINC FINGER TRANSLOCATION-ASSOCIATED PROTEIN"/>
    <property type="match status" value="1"/>
</dbReference>
<sequence>MQCQHTTGGDPSGLGGTATANKTQRRRSAAQYDEEAMARKREYWRTKKREQRAAKKETNRARDARTRTKQQHVLPAGAAGCSSLGGFVEDEGGLIVISSEAPRGSRTSSVRGVNPCLLNPDGSYQHDSGVQMSALENAVPKVHHPQRLPCKTLAQEAGADLPAKRLLSAAPFQIHVQEDYCPKLAVLTQPQRQTAQPWLSEIPGVESRCHRQDSATFSGVPSRLGSQPPLVARATYKEGQTAARQKQRLKLNKVVPQLHGNSVSFELSYKSNPPAVGPLPKSCNGAMEMGKPACSQSSLSQPNGPLLNSCPKVPEVRLKARAQVHSPVFPGDQTQSKKMVLNGNSPTMVQARCHQVRTSSLPVRGQRNLPQACNPKTTTPTRKQLSVGTLEGVNHTAASQGSPTTAQKQAQNIPNSVVQGCKIQNSTRRVSVPKIACPQTGLDQMEEEKAARRREYWRIKKREQRAKLTATTKERIKRRHAESQKGKRFLSRIQDGQVGWPQRGGIASQSTAPQNLPCNAATTGRLVKDLMTPGAPPHTSTVSLYPAVKQETVRSLVSDLQSPQPVCNRMALPSSAVQVCTVEAPRPAVIPTRRCVGDGAAAKIQAPADFPDPLSLNQVSPSGSYSAEPMAQISKRPDSTGNGRKVISSQVSKVPAWRQRLRDGDRWNMFRSKIHRHSVLETQRLSNQGDLKRPNAPRGNPPVTGVQSAAELEDERLARRREYWRIKKREQRAKLTAEAKARMKERDAHSRRIKRCLSILGERHRERLGFENVQNPRENILVPDVVCDAIGGFIKEDGTMSGDIPPSPADCGSVASVLESSLPSCLLPKKKSLGANQALGRARMGKTFNGINECRLQSGFRSTVNVTGSHLVSPVLLSSVGSSNASRTAASEGPRVLLHSTPKRLQHPQATMASPHSPTHLRQFQNFRAKNQRQVLLKQRLSQSAGFGGKQASENTPRTSQETFRTKPLSCHLKKVHVKKSEEKATAVKPPSQPGPIPEDVRMARKREYWRVKKREQRAKRAARERKGMLSKSLEPQDFMNYSQSTMTTASSPRNNTSSCSLPDAVVITQMPQNLNISPNSVHQTKLDLNACSVHPEKSTLPGTIKQELNTASGCCFIKEVCPDLTVTTPSDSLSCAVQTNTSFGLAKEPKVEMDSQATEPDVVISKQQQEPRVFSPPALQVRRWQLKVQENEVHCYPLRPDLGQEQRQRDRDNARRRMQRLRQSRRGDARRPIAGRTTPIDEAARLRMRREYWRVKKQEQRAKKAAEVRLARQAQAGWETQGTGEAEQKTIGCLPKAVTHSAGLTLPPSPGPPAEKQEPQNGSVLLDTGTVTDHQRDGAASFSKHLEINETKGACSTNYATFAEPSENVSLETQVGQAEKLPSCALAKGPVVILESQQDAPASSPEGPRVRRWKLRIQESDEERGAPLQNKMCESRPAAPCKATRTVTKKQLDQATLQQRREYWRLKKQEQRAKTSARKREMRRQGEAEGQRWQQLGEMQGEDEGQWFTFCEESNIMAQKSLREEEAEQNVKAEPCEDDVIPLQLTGTRFNPGVGTEGPEPFSEDDVPDSEAGWRTRFLMDYDPQTALLVCMVCGVLQHQQSLESVRSHIAESHPHSLSLSTQDKHSILEAWDEQVSLRERFFSSQLKQGGAGRESPVAEIEVLVDSDEQSVCKKRSSTKVKRKKLWYVSEPELQTTNKL</sequence>
<accession>A0ABR0YZ08</accession>
<feature type="compositionally biased region" description="Basic and acidic residues" evidence="1">
    <location>
        <begin position="1464"/>
        <end position="1474"/>
    </location>
</feature>
<proteinExistence type="predicted"/>
<feature type="region of interest" description="Disordered" evidence="1">
    <location>
        <begin position="1301"/>
        <end position="1329"/>
    </location>
</feature>
<evidence type="ECO:0000259" key="2">
    <source>
        <dbReference type="Pfam" id="PF18658"/>
    </source>
</evidence>
<name>A0ABR0YZ08_HUSHU</name>
<feature type="region of interest" description="Disordered" evidence="1">
    <location>
        <begin position="365"/>
        <end position="384"/>
    </location>
</feature>
<feature type="compositionally biased region" description="Basic and acidic residues" evidence="1">
    <location>
        <begin position="1203"/>
        <end position="1216"/>
    </location>
</feature>
<feature type="region of interest" description="Disordered" evidence="1">
    <location>
        <begin position="942"/>
        <end position="966"/>
    </location>
</feature>
<reference evidence="3 4" key="1">
    <citation type="submission" date="2021-05" db="EMBL/GenBank/DDBJ databases">
        <authorList>
            <person name="Zahm M."/>
            <person name="Klopp C."/>
            <person name="Cabau C."/>
            <person name="Kuhl H."/>
            <person name="Suciu R."/>
            <person name="Ciorpac M."/>
            <person name="Holostenco D."/>
            <person name="Gessner J."/>
            <person name="Wuertz S."/>
            <person name="Hohne C."/>
            <person name="Stock M."/>
            <person name="Gislard M."/>
            <person name="Lluch J."/>
            <person name="Milhes M."/>
            <person name="Lampietro C."/>
            <person name="Lopez Roques C."/>
            <person name="Donnadieu C."/>
            <person name="Du K."/>
            <person name="Schartl M."/>
            <person name="Guiguen Y."/>
        </authorList>
    </citation>
    <scope>NUCLEOTIDE SEQUENCE [LARGE SCALE GENOMIC DNA]</scope>
    <source>
        <strain evidence="3">Hh-F2</strain>
        <tissue evidence="3">Blood</tissue>
    </source>
</reference>
<gene>
    <name evidence="3" type="ORF">HHUSO_G21370</name>
</gene>
<dbReference type="InterPro" id="IPR040647">
    <property type="entry name" value="SPIN-DOC_Znf-C2H2"/>
</dbReference>
<feature type="region of interest" description="Disordered" evidence="1">
    <location>
        <begin position="680"/>
        <end position="709"/>
    </location>
</feature>
<feature type="region of interest" description="Disordered" evidence="1">
    <location>
        <begin position="980"/>
        <end position="999"/>
    </location>
</feature>
<feature type="compositionally biased region" description="Polar residues" evidence="1">
    <location>
        <begin position="639"/>
        <end position="652"/>
    </location>
</feature>
<keyword evidence="4" id="KW-1185">Reference proteome</keyword>